<feature type="domain" description="DDE-1" evidence="1">
    <location>
        <begin position="3"/>
        <end position="53"/>
    </location>
</feature>
<name>A0A317SY80_9PEZI</name>
<protein>
    <recommendedName>
        <fullName evidence="1">DDE-1 domain-containing protein</fullName>
    </recommendedName>
</protein>
<evidence type="ECO:0000259" key="1">
    <source>
        <dbReference type="Pfam" id="PF03184"/>
    </source>
</evidence>
<feature type="non-terminal residue" evidence="2">
    <location>
        <position position="1"/>
    </location>
</feature>
<reference evidence="2 3" key="1">
    <citation type="submission" date="2018-03" db="EMBL/GenBank/DDBJ databases">
        <title>Genomes of Pezizomycetes fungi and the evolution of truffles.</title>
        <authorList>
            <person name="Murat C."/>
            <person name="Payen T."/>
            <person name="Noel B."/>
            <person name="Kuo A."/>
            <person name="Martin F.M."/>
        </authorList>
    </citation>
    <scope>NUCLEOTIDE SEQUENCE [LARGE SCALE GENOMIC DNA]</scope>
    <source>
        <strain evidence="2">091103-1</strain>
    </source>
</reference>
<dbReference type="OrthoDB" id="5425890at2759"/>
<sequence>ISVIEAINASGDFICPLVMFKSKDVQTSWFTTDDILNWLITTTSKGWMSNDIGLH</sequence>
<dbReference type="Proteomes" id="UP000246991">
    <property type="component" value="Unassembled WGS sequence"/>
</dbReference>
<accession>A0A317SY80</accession>
<organism evidence="2 3">
    <name type="scientific">Tuber magnatum</name>
    <name type="common">white Piedmont truffle</name>
    <dbReference type="NCBI Taxonomy" id="42249"/>
    <lineage>
        <taxon>Eukaryota</taxon>
        <taxon>Fungi</taxon>
        <taxon>Dikarya</taxon>
        <taxon>Ascomycota</taxon>
        <taxon>Pezizomycotina</taxon>
        <taxon>Pezizomycetes</taxon>
        <taxon>Pezizales</taxon>
        <taxon>Tuberaceae</taxon>
        <taxon>Tuber</taxon>
    </lineage>
</organism>
<keyword evidence="3" id="KW-1185">Reference proteome</keyword>
<dbReference type="AlphaFoldDB" id="A0A317SY80"/>
<evidence type="ECO:0000313" key="3">
    <source>
        <dbReference type="Proteomes" id="UP000246991"/>
    </source>
</evidence>
<proteinExistence type="predicted"/>
<dbReference type="Pfam" id="PF03184">
    <property type="entry name" value="DDE_1"/>
    <property type="match status" value="1"/>
</dbReference>
<comment type="caution">
    <text evidence="2">The sequence shown here is derived from an EMBL/GenBank/DDBJ whole genome shotgun (WGS) entry which is preliminary data.</text>
</comment>
<dbReference type="EMBL" id="PYWC01000017">
    <property type="protein sequence ID" value="PWW78151.1"/>
    <property type="molecule type" value="Genomic_DNA"/>
</dbReference>
<dbReference type="GO" id="GO:0003676">
    <property type="term" value="F:nucleic acid binding"/>
    <property type="evidence" value="ECO:0007669"/>
    <property type="project" value="InterPro"/>
</dbReference>
<gene>
    <name evidence="2" type="ORF">C7212DRAFT_183467</name>
</gene>
<evidence type="ECO:0000313" key="2">
    <source>
        <dbReference type="EMBL" id="PWW78151.1"/>
    </source>
</evidence>
<dbReference type="InterPro" id="IPR004875">
    <property type="entry name" value="DDE_SF_endonuclease_dom"/>
</dbReference>